<feature type="transmembrane region" description="Helical" evidence="1">
    <location>
        <begin position="98"/>
        <end position="114"/>
    </location>
</feature>
<dbReference type="Pfam" id="PF20182">
    <property type="entry name" value="DUF6545"/>
    <property type="match status" value="1"/>
</dbReference>
<organism evidence="3 4">
    <name type="scientific">Streptomyces mirabilis</name>
    <dbReference type="NCBI Taxonomy" id="68239"/>
    <lineage>
        <taxon>Bacteria</taxon>
        <taxon>Bacillati</taxon>
        <taxon>Actinomycetota</taxon>
        <taxon>Actinomycetes</taxon>
        <taxon>Kitasatosporales</taxon>
        <taxon>Streptomycetaceae</taxon>
        <taxon>Streptomyces</taxon>
    </lineage>
</organism>
<proteinExistence type="predicted"/>
<keyword evidence="1" id="KW-1133">Transmembrane helix</keyword>
<feature type="domain" description="DUF6545" evidence="2">
    <location>
        <begin position="240"/>
        <end position="370"/>
    </location>
</feature>
<evidence type="ECO:0000259" key="2">
    <source>
        <dbReference type="Pfam" id="PF20182"/>
    </source>
</evidence>
<dbReference type="Proteomes" id="UP000181942">
    <property type="component" value="Unassembled WGS sequence"/>
</dbReference>
<protein>
    <recommendedName>
        <fullName evidence="2">DUF6545 domain-containing protein</fullName>
    </recommendedName>
</protein>
<feature type="transmembrane region" description="Helical" evidence="1">
    <location>
        <begin position="30"/>
        <end position="49"/>
    </location>
</feature>
<name>A0A1I2VLI3_9ACTN</name>
<reference evidence="3 4" key="1">
    <citation type="submission" date="2016-10" db="EMBL/GenBank/DDBJ databases">
        <authorList>
            <person name="de Groot N.N."/>
        </authorList>
    </citation>
    <scope>NUCLEOTIDE SEQUENCE [LARGE SCALE GENOMIC DNA]</scope>
    <source>
        <strain evidence="3 4">OK461</strain>
    </source>
</reference>
<gene>
    <name evidence="3" type="ORF">SAMN02787118_13272</name>
</gene>
<accession>A0A1I2VLI3</accession>
<keyword evidence="1" id="KW-0472">Membrane</keyword>
<feature type="transmembrane region" description="Helical" evidence="1">
    <location>
        <begin position="69"/>
        <end position="86"/>
    </location>
</feature>
<dbReference type="NCBIfam" id="NF042915">
    <property type="entry name" value="MAB_1171c_fam"/>
    <property type="match status" value="1"/>
</dbReference>
<dbReference type="EMBL" id="FONR01000032">
    <property type="protein sequence ID" value="SFG90185.1"/>
    <property type="molecule type" value="Genomic_DNA"/>
</dbReference>
<feature type="transmembrane region" description="Helical" evidence="1">
    <location>
        <begin position="169"/>
        <end position="187"/>
    </location>
</feature>
<dbReference type="InterPro" id="IPR046675">
    <property type="entry name" value="DUF6545"/>
</dbReference>
<dbReference type="RefSeq" id="WP_075033013.1">
    <property type="nucleotide sequence ID" value="NZ_FONR01000032.1"/>
</dbReference>
<feature type="transmembrane region" description="Helical" evidence="1">
    <location>
        <begin position="134"/>
        <end position="157"/>
    </location>
</feature>
<dbReference type="InterPro" id="IPR050039">
    <property type="entry name" value="MAB_1171c-like"/>
</dbReference>
<evidence type="ECO:0000256" key="1">
    <source>
        <dbReference type="SAM" id="Phobius"/>
    </source>
</evidence>
<dbReference type="OrthoDB" id="3685619at2"/>
<evidence type="ECO:0000313" key="3">
    <source>
        <dbReference type="EMBL" id="SFG90185.1"/>
    </source>
</evidence>
<keyword evidence="1" id="KW-0812">Transmembrane</keyword>
<evidence type="ECO:0000313" key="4">
    <source>
        <dbReference type="Proteomes" id="UP000181942"/>
    </source>
</evidence>
<dbReference type="AlphaFoldDB" id="A0A1I2VLI3"/>
<sequence length="394" mass="41492">MSHQVLVAAMLWAVALWRAPSLRHSHKQRAIALAFLSLASAMTLEIPAISARIDSVTGVGSTGYLLKHLLGLVAAASVLEFVIAVVRPGGFLQQSRRALEATCLVFMVIAFALAPSGGRVPDDILTGHGPSVWALLPVAVFTLYIGASMAVTAILFVHAARHAGDRWVRAGHGLLGLGGVIGVLYALQRIMHLADIAGGDITATDIQNAARVSTALKIAAIAAISTGSSLSPASIAATTLRERRALRQLEPLWRGLTEAAPSVVLSIGPGPARTRLLLHRRLVEISDATLTLREYVPAGLQARALDMAKHAGYPPKARSAVVEAAWLKTAALIAPTSMPYRGEHPQSGGDGMSPSAELRWIRQVSAAYDRSPGVAAFAAAEAASIREENRKQTA</sequence>